<comment type="similarity">
    <text evidence="5">Belongs to the ABC transporter superfamily. Drug exporter-1 (DrugE1) (TC 3.A.1.105) family.</text>
</comment>
<dbReference type="PANTHER" id="PTHR42711:SF5">
    <property type="entry name" value="ABC TRANSPORTER ATP-BINDING PROTEIN NATA"/>
    <property type="match status" value="1"/>
</dbReference>
<dbReference type="InterPro" id="IPR027417">
    <property type="entry name" value="P-loop_NTPase"/>
</dbReference>
<dbReference type="PROSITE" id="PS50893">
    <property type="entry name" value="ABC_TRANSPORTER_2"/>
    <property type="match status" value="1"/>
</dbReference>
<keyword evidence="2" id="KW-0813">Transport</keyword>
<evidence type="ECO:0000256" key="3">
    <source>
        <dbReference type="ARBA" id="ARBA00022741"/>
    </source>
</evidence>
<feature type="domain" description="ABC transporter" evidence="6">
    <location>
        <begin position="6"/>
        <end position="236"/>
    </location>
</feature>
<dbReference type="InterPro" id="IPR005894">
    <property type="entry name" value="DrrA"/>
</dbReference>
<dbReference type="Pfam" id="PF00005">
    <property type="entry name" value="ABC_tran"/>
    <property type="match status" value="1"/>
</dbReference>
<evidence type="ECO:0000256" key="1">
    <source>
        <dbReference type="ARBA" id="ARBA00004413"/>
    </source>
</evidence>
<comment type="subcellular location">
    <subcellularLocation>
        <location evidence="1">Cell membrane</location>
        <topology evidence="1">Peripheral membrane protein</topology>
        <orientation evidence="1">Cytoplasmic side</orientation>
    </subcellularLocation>
</comment>
<evidence type="ECO:0000256" key="4">
    <source>
        <dbReference type="ARBA" id="ARBA00022840"/>
    </source>
</evidence>
<dbReference type="EMBL" id="CP104013">
    <property type="protein sequence ID" value="UYP45635.1"/>
    <property type="molecule type" value="Genomic_DNA"/>
</dbReference>
<proteinExistence type="inferred from homology"/>
<evidence type="ECO:0000256" key="5">
    <source>
        <dbReference type="ARBA" id="ARBA00049985"/>
    </source>
</evidence>
<evidence type="ECO:0000313" key="8">
    <source>
        <dbReference type="Proteomes" id="UP001208689"/>
    </source>
</evidence>
<dbReference type="InterPro" id="IPR017871">
    <property type="entry name" value="ABC_transporter-like_CS"/>
</dbReference>
<dbReference type="Proteomes" id="UP001208689">
    <property type="component" value="Chromosome"/>
</dbReference>
<keyword evidence="4 7" id="KW-0067">ATP-binding</keyword>
<dbReference type="PANTHER" id="PTHR42711">
    <property type="entry name" value="ABC TRANSPORTER ATP-BINDING PROTEIN"/>
    <property type="match status" value="1"/>
</dbReference>
<evidence type="ECO:0000259" key="6">
    <source>
        <dbReference type="PROSITE" id="PS50893"/>
    </source>
</evidence>
<dbReference type="InterPro" id="IPR050763">
    <property type="entry name" value="ABC_transporter_ATP-binding"/>
</dbReference>
<evidence type="ECO:0000256" key="2">
    <source>
        <dbReference type="ARBA" id="ARBA00022448"/>
    </source>
</evidence>
<dbReference type="SUPFAM" id="SSF52540">
    <property type="entry name" value="P-loop containing nucleoside triphosphate hydrolases"/>
    <property type="match status" value="1"/>
</dbReference>
<protein>
    <submittedName>
        <fullName evidence="7">Vitamin B12 import ATP-binding protein BtuD</fullName>
    </submittedName>
</protein>
<dbReference type="GO" id="GO:0005524">
    <property type="term" value="F:ATP binding"/>
    <property type="evidence" value="ECO:0007669"/>
    <property type="project" value="UniProtKB-KW"/>
</dbReference>
<gene>
    <name evidence="7" type="ORF">NEF87_001920</name>
</gene>
<dbReference type="PROSITE" id="PS00211">
    <property type="entry name" value="ABC_TRANSPORTER_1"/>
    <property type="match status" value="1"/>
</dbReference>
<keyword evidence="3" id="KW-0547">Nucleotide-binding</keyword>
<dbReference type="NCBIfam" id="TIGR01188">
    <property type="entry name" value="drrA"/>
    <property type="match status" value="1"/>
</dbReference>
<dbReference type="Gene3D" id="3.40.50.300">
    <property type="entry name" value="P-loop containing nucleotide triphosphate hydrolases"/>
    <property type="match status" value="1"/>
</dbReference>
<reference evidence="7" key="1">
    <citation type="submission" date="2022-09" db="EMBL/GenBank/DDBJ databases">
        <title>Actin cytoskeleton and complex cell architecture in an #Asgard archaeon.</title>
        <authorList>
            <person name="Ponce Toledo R.I."/>
            <person name="Schleper C."/>
            <person name="Rodrigues Oliveira T."/>
            <person name="Wollweber F."/>
            <person name="Xu J."/>
            <person name="Rittmann S."/>
            <person name="Klingl A."/>
            <person name="Pilhofer M."/>
        </authorList>
    </citation>
    <scope>NUCLEOTIDE SEQUENCE</scope>
    <source>
        <strain evidence="7">B-35</strain>
    </source>
</reference>
<sequence length="319" mass="36049">MLDIGIETVNLTKTYGERCVVDEINLNINKGQLFGFLGPNGAGKSTTIKMLSTILPSTNGTAKILGYDLNKERKKIRQVIGVCPQELVLYELLSARENIELIAKMYGIPRSVYKERIDDYLGKMNLLDRADDLVRKFSGGMKRRVNVLMAVVHDPEVVFFDEPSAGLDPQSRRVVWDFIKDFEKQNKTIILTTHNMEEADDLSEELAIIDHGKIIASGTPQNLKGKAGNGDIIEFRLNSDDFHIKDEIVSTLNEMEDVLWAKSLGKERIAFCSLDGLKKISTYYGSLQLKYNIKMNDLVIRQNSLEDVFLDLTGRDLRN</sequence>
<accession>A0ABY6HQE8</accession>
<dbReference type="InterPro" id="IPR003593">
    <property type="entry name" value="AAA+_ATPase"/>
</dbReference>
<keyword evidence="8" id="KW-1185">Reference proteome</keyword>
<name>A0ABY6HQE8_9ARCH</name>
<dbReference type="SMART" id="SM00382">
    <property type="entry name" value="AAA"/>
    <property type="match status" value="1"/>
</dbReference>
<evidence type="ECO:0000313" key="7">
    <source>
        <dbReference type="EMBL" id="UYP45635.1"/>
    </source>
</evidence>
<dbReference type="InterPro" id="IPR003439">
    <property type="entry name" value="ABC_transporter-like_ATP-bd"/>
</dbReference>
<organism evidence="7 8">
    <name type="scientific">Candidatus Lokiarchaeum ossiferum</name>
    <dbReference type="NCBI Taxonomy" id="2951803"/>
    <lineage>
        <taxon>Archaea</taxon>
        <taxon>Promethearchaeati</taxon>
        <taxon>Promethearchaeota</taxon>
        <taxon>Promethearchaeia</taxon>
        <taxon>Promethearchaeales</taxon>
        <taxon>Promethearchaeaceae</taxon>
        <taxon>Candidatus Lokiarchaeum</taxon>
    </lineage>
</organism>